<reference evidence="6" key="1">
    <citation type="journal article" date="2019" name="Int. J. Syst. Evol. Microbiol.">
        <title>The Global Catalogue of Microorganisms (GCM) 10K type strain sequencing project: providing services to taxonomists for standard genome sequencing and annotation.</title>
        <authorList>
            <consortium name="The Broad Institute Genomics Platform"/>
            <consortium name="The Broad Institute Genome Sequencing Center for Infectious Disease"/>
            <person name="Wu L."/>
            <person name="Ma J."/>
        </authorList>
    </citation>
    <scope>NUCLEOTIDE SEQUENCE [LARGE SCALE GENOMIC DNA]</scope>
    <source>
        <strain evidence="6">JCM 18053</strain>
    </source>
</reference>
<organism evidence="5 6">
    <name type="scientific">Prosthecobacter algae</name>
    <dbReference type="NCBI Taxonomy" id="1144682"/>
    <lineage>
        <taxon>Bacteria</taxon>
        <taxon>Pseudomonadati</taxon>
        <taxon>Verrucomicrobiota</taxon>
        <taxon>Verrucomicrobiia</taxon>
        <taxon>Verrucomicrobiales</taxon>
        <taxon>Verrucomicrobiaceae</taxon>
        <taxon>Prosthecobacter</taxon>
    </lineage>
</organism>
<dbReference type="Pfam" id="PF01663">
    <property type="entry name" value="Phosphodiest"/>
    <property type="match status" value="1"/>
</dbReference>
<feature type="signal peptide" evidence="4">
    <location>
        <begin position="1"/>
        <end position="35"/>
    </location>
</feature>
<dbReference type="PANTHER" id="PTHR10151">
    <property type="entry name" value="ECTONUCLEOTIDE PYROPHOSPHATASE/PHOSPHODIESTERASE"/>
    <property type="match status" value="1"/>
</dbReference>
<dbReference type="CDD" id="cd16016">
    <property type="entry name" value="AP-SPAP"/>
    <property type="match status" value="1"/>
</dbReference>
<protein>
    <submittedName>
        <fullName evidence="5">Alkaline phosphatase family protein</fullName>
    </submittedName>
</protein>
<keyword evidence="2" id="KW-0479">Metal-binding</keyword>
<dbReference type="InterPro" id="IPR026263">
    <property type="entry name" value="Alkaline_phosphatase_prok"/>
</dbReference>
<accession>A0ABP9NV88</accession>
<dbReference type="InterPro" id="IPR002591">
    <property type="entry name" value="Phosphodiest/P_Trfase"/>
</dbReference>
<dbReference type="InterPro" id="IPR017850">
    <property type="entry name" value="Alkaline_phosphatase_core_sf"/>
</dbReference>
<keyword evidence="1" id="KW-0597">Phosphoprotein</keyword>
<dbReference type="PIRSF" id="PIRSF031924">
    <property type="entry name" value="Pi-irrepressible_AP"/>
    <property type="match status" value="1"/>
</dbReference>
<name>A0ABP9NV88_9BACT</name>
<keyword evidence="3 4" id="KW-0732">Signal</keyword>
<dbReference type="SUPFAM" id="SSF53649">
    <property type="entry name" value="Alkaline phosphatase-like"/>
    <property type="match status" value="1"/>
</dbReference>
<dbReference type="Proteomes" id="UP001499852">
    <property type="component" value="Unassembled WGS sequence"/>
</dbReference>
<evidence type="ECO:0000256" key="3">
    <source>
        <dbReference type="ARBA" id="ARBA00022729"/>
    </source>
</evidence>
<sequence length="564" mass="61527">MGGSVYSTPLTPNLMKFKFLACALSLSLCFGSTHAAPPKAPKLVVAIVVDQLRYDYLERFHHQFTEGGFRLLTDQGAFMTFAQYDYSPTITAPGHASYFSGSPPMAHGIIGNEWFDKRTGQPMYCVSDPDVTGVGTAPDAKAGKMSPRNFIGATVADQMRLHWGSKVVAISVKDRGAILPGGKKPAGAYWFESATGHFITSSYYMPELPDWVKTFNDSKQAEAMIGQTWERLLDEKEYPTPDDGAGESQLTGESTSTFPHKVIKEEKDGYESILSTPFGNQLLAEFAKAAIEGEKLGQGSRPDLLCVSFSSNDYCGHKFGPYSHEAQDITLRLDRQFADFFAYLDKKVGLANIAIVLTADHGVCPAPEYAQSQGLDGARPAVSDLMNELQNKLVERFGPGRYFLGAKIGFKPRLTDGNLYYNHPVLVEKQLAPETVTAFVREWALSTGVFHAVYGREQLLDGRAPGVIGQRVMNGFNGERSGDIVFVQKPFAIPGSGKPGTGTTHGSPFSYDTHIPVLFYGSAFKTGRYADEFHITDIAPTLSAALGIQEPPSCMGKPMVKILK</sequence>
<comment type="caution">
    <text evidence="5">The sequence shown here is derived from an EMBL/GenBank/DDBJ whole genome shotgun (WGS) entry which is preliminary data.</text>
</comment>
<dbReference type="Gene3D" id="3.30.1360.150">
    <property type="match status" value="1"/>
</dbReference>
<evidence type="ECO:0000256" key="1">
    <source>
        <dbReference type="ARBA" id="ARBA00022553"/>
    </source>
</evidence>
<feature type="chain" id="PRO_5047162685" evidence="4">
    <location>
        <begin position="36"/>
        <end position="564"/>
    </location>
</feature>
<dbReference type="EMBL" id="BAABIA010000002">
    <property type="protein sequence ID" value="GAA5135041.1"/>
    <property type="molecule type" value="Genomic_DNA"/>
</dbReference>
<keyword evidence="6" id="KW-1185">Reference proteome</keyword>
<evidence type="ECO:0000313" key="5">
    <source>
        <dbReference type="EMBL" id="GAA5135041.1"/>
    </source>
</evidence>
<dbReference type="PANTHER" id="PTHR10151:SF120">
    <property type="entry name" value="BIS(5'-ADENOSYL)-TRIPHOSPHATASE"/>
    <property type="match status" value="1"/>
</dbReference>
<evidence type="ECO:0000256" key="4">
    <source>
        <dbReference type="SAM" id="SignalP"/>
    </source>
</evidence>
<evidence type="ECO:0000256" key="2">
    <source>
        <dbReference type="ARBA" id="ARBA00022723"/>
    </source>
</evidence>
<evidence type="ECO:0000313" key="6">
    <source>
        <dbReference type="Proteomes" id="UP001499852"/>
    </source>
</evidence>
<proteinExistence type="predicted"/>
<dbReference type="Gene3D" id="3.40.720.10">
    <property type="entry name" value="Alkaline Phosphatase, subunit A"/>
    <property type="match status" value="1"/>
</dbReference>
<gene>
    <name evidence="5" type="ORF">GCM10023213_07660</name>
</gene>